<accession>A0A8S5MEQ6</accession>
<name>A0A8S5MEQ6_9CAUD</name>
<sequence length="75" mass="8747">MQLKDKDKYNIMIIANRIAHGKGSWLRPAPFLRGRRFKERRLPPARDDGEWLPPCFAPWRGGAVFQEVKAWRSGV</sequence>
<reference evidence="1" key="1">
    <citation type="journal article" date="2021" name="Proc. Natl. Acad. Sci. U.S.A.">
        <title>A Catalog of Tens of Thousands of Viruses from Human Metagenomes Reveals Hidden Associations with Chronic Diseases.</title>
        <authorList>
            <person name="Tisza M.J."/>
            <person name="Buck C.B."/>
        </authorList>
    </citation>
    <scope>NUCLEOTIDE SEQUENCE</scope>
    <source>
        <strain evidence="1">CtS1E53</strain>
    </source>
</reference>
<evidence type="ECO:0000313" key="1">
    <source>
        <dbReference type="EMBL" id="DAD80664.1"/>
    </source>
</evidence>
<proteinExistence type="predicted"/>
<protein>
    <submittedName>
        <fullName evidence="1">Uncharacterized protein</fullName>
    </submittedName>
</protein>
<organism evidence="1">
    <name type="scientific">Siphoviridae sp. ctS1E53</name>
    <dbReference type="NCBI Taxonomy" id="2826340"/>
    <lineage>
        <taxon>Viruses</taxon>
        <taxon>Duplodnaviria</taxon>
        <taxon>Heunggongvirae</taxon>
        <taxon>Uroviricota</taxon>
        <taxon>Caudoviricetes</taxon>
    </lineage>
</organism>
<dbReference type="EMBL" id="BK014885">
    <property type="protein sequence ID" value="DAD80664.1"/>
    <property type="molecule type" value="Genomic_DNA"/>
</dbReference>